<dbReference type="InterPro" id="IPR007278">
    <property type="entry name" value="DUF397"/>
</dbReference>
<reference evidence="2" key="1">
    <citation type="submission" date="2022-06" db="EMBL/GenBank/DDBJ databases">
        <title>Genomic Encyclopedia of Archaeal and Bacterial Type Strains, Phase II (KMG-II): from individual species to whole genera.</title>
        <authorList>
            <person name="Goeker M."/>
        </authorList>
    </citation>
    <scope>NUCLEOTIDE SEQUENCE</scope>
    <source>
        <strain evidence="2">DSM 43935</strain>
    </source>
</reference>
<dbReference type="AlphaFoldDB" id="A0AAE3KNV9"/>
<keyword evidence="3" id="KW-1185">Reference proteome</keyword>
<name>A0AAE3KNV9_9PSEU</name>
<accession>A0AAE3KNV9</accession>
<sequence>MTTMQRRWRKSSHSGNQTSCVELAHTMTAVRDSKNPAGPVLTFEQPELTRFLTAVKAGRLDG</sequence>
<organism evidence="2 3">
    <name type="scientific">Goodfellowiella coeruleoviolacea</name>
    <dbReference type="NCBI Taxonomy" id="334858"/>
    <lineage>
        <taxon>Bacteria</taxon>
        <taxon>Bacillati</taxon>
        <taxon>Actinomycetota</taxon>
        <taxon>Actinomycetes</taxon>
        <taxon>Pseudonocardiales</taxon>
        <taxon>Pseudonocardiaceae</taxon>
        <taxon>Goodfellowiella</taxon>
    </lineage>
</organism>
<evidence type="ECO:0000313" key="3">
    <source>
        <dbReference type="Proteomes" id="UP001206128"/>
    </source>
</evidence>
<dbReference type="EMBL" id="JAMTCK010000017">
    <property type="protein sequence ID" value="MCP2169118.1"/>
    <property type="molecule type" value="Genomic_DNA"/>
</dbReference>
<proteinExistence type="predicted"/>
<dbReference type="Pfam" id="PF04149">
    <property type="entry name" value="DUF397"/>
    <property type="match status" value="1"/>
</dbReference>
<gene>
    <name evidence="2" type="ORF">LX83_006002</name>
</gene>
<comment type="caution">
    <text evidence="2">The sequence shown here is derived from an EMBL/GenBank/DDBJ whole genome shotgun (WGS) entry which is preliminary data.</text>
</comment>
<feature type="domain" description="DUF397" evidence="1">
    <location>
        <begin position="7"/>
        <end position="56"/>
    </location>
</feature>
<evidence type="ECO:0000259" key="1">
    <source>
        <dbReference type="Pfam" id="PF04149"/>
    </source>
</evidence>
<dbReference type="Proteomes" id="UP001206128">
    <property type="component" value="Unassembled WGS sequence"/>
</dbReference>
<evidence type="ECO:0000313" key="2">
    <source>
        <dbReference type="EMBL" id="MCP2169118.1"/>
    </source>
</evidence>
<protein>
    <recommendedName>
        <fullName evidence="1">DUF397 domain-containing protein</fullName>
    </recommendedName>
</protein>